<feature type="transmembrane region" description="Helical" evidence="8">
    <location>
        <begin position="196"/>
        <end position="215"/>
    </location>
</feature>
<organism evidence="10 11">
    <name type="scientific">Actinomadura fulvescens</name>
    <dbReference type="NCBI Taxonomy" id="46160"/>
    <lineage>
        <taxon>Bacteria</taxon>
        <taxon>Bacillati</taxon>
        <taxon>Actinomycetota</taxon>
        <taxon>Actinomycetes</taxon>
        <taxon>Streptosporangiales</taxon>
        <taxon>Thermomonosporaceae</taxon>
        <taxon>Actinomadura</taxon>
    </lineage>
</organism>
<dbReference type="EMBL" id="BAAATD010000020">
    <property type="protein sequence ID" value="GAA2635808.1"/>
    <property type="molecule type" value="Genomic_DNA"/>
</dbReference>
<keyword evidence="11" id="KW-1185">Reference proteome</keyword>
<proteinExistence type="inferred from homology"/>
<feature type="transmembrane region" description="Helical" evidence="8">
    <location>
        <begin position="766"/>
        <end position="786"/>
    </location>
</feature>
<evidence type="ECO:0000256" key="8">
    <source>
        <dbReference type="SAM" id="Phobius"/>
    </source>
</evidence>
<keyword evidence="6 8" id="KW-0472">Membrane</keyword>
<evidence type="ECO:0000256" key="4">
    <source>
        <dbReference type="ARBA" id="ARBA00022692"/>
    </source>
</evidence>
<keyword evidence="3" id="KW-1003">Cell membrane</keyword>
<feature type="transmembrane region" description="Helical" evidence="8">
    <location>
        <begin position="420"/>
        <end position="440"/>
    </location>
</feature>
<name>A0ABP6D4T3_9ACTN</name>
<gene>
    <name evidence="10" type="ORF">GCM10010411_88610</name>
</gene>
<reference evidence="11" key="1">
    <citation type="journal article" date="2019" name="Int. J. Syst. Evol. Microbiol.">
        <title>The Global Catalogue of Microorganisms (GCM) 10K type strain sequencing project: providing services to taxonomists for standard genome sequencing and annotation.</title>
        <authorList>
            <consortium name="The Broad Institute Genomics Platform"/>
            <consortium name="The Broad Institute Genome Sequencing Center for Infectious Disease"/>
            <person name="Wu L."/>
            <person name="Ma J."/>
        </authorList>
    </citation>
    <scope>NUCLEOTIDE SEQUENCE [LARGE SCALE GENOMIC DNA]</scope>
    <source>
        <strain evidence="11">JCM 6833</strain>
    </source>
</reference>
<feature type="transmembrane region" description="Helical" evidence="8">
    <location>
        <begin position="325"/>
        <end position="348"/>
    </location>
</feature>
<feature type="transmembrane region" description="Helical" evidence="8">
    <location>
        <begin position="300"/>
        <end position="319"/>
    </location>
</feature>
<feature type="transmembrane region" description="Helical" evidence="8">
    <location>
        <begin position="692"/>
        <end position="712"/>
    </location>
</feature>
<keyword evidence="5 8" id="KW-1133">Transmembrane helix</keyword>
<feature type="transmembrane region" description="Helical" evidence="8">
    <location>
        <begin position="222"/>
        <end position="239"/>
    </location>
</feature>
<dbReference type="InterPro" id="IPR050545">
    <property type="entry name" value="Mycobact_MmpL"/>
</dbReference>
<feature type="domain" description="Membrane transport protein MMPL" evidence="9">
    <location>
        <begin position="613"/>
        <end position="803"/>
    </location>
</feature>
<comment type="subcellular location">
    <subcellularLocation>
        <location evidence="1">Cell membrane</location>
        <topology evidence="1">Multi-pass membrane protein</topology>
    </subcellularLocation>
</comment>
<feature type="transmembrane region" description="Helical" evidence="8">
    <location>
        <begin position="625"/>
        <end position="644"/>
    </location>
</feature>
<comment type="similarity">
    <text evidence="2">Belongs to the resistance-nodulation-cell division (RND) (TC 2.A.6) family. MmpL subfamily.</text>
</comment>
<feature type="transmembrane region" description="Helical" evidence="8">
    <location>
        <begin position="251"/>
        <end position="271"/>
    </location>
</feature>
<protein>
    <submittedName>
        <fullName evidence="10">MMPL family transporter</fullName>
    </submittedName>
</protein>
<evidence type="ECO:0000256" key="7">
    <source>
        <dbReference type="SAM" id="MobiDB-lite"/>
    </source>
</evidence>
<feature type="compositionally biased region" description="Basic and acidic residues" evidence="7">
    <location>
        <begin position="373"/>
        <end position="384"/>
    </location>
</feature>
<dbReference type="Pfam" id="PF03176">
    <property type="entry name" value="MMPL"/>
    <property type="match status" value="2"/>
</dbReference>
<dbReference type="PRINTS" id="PR00173">
    <property type="entry name" value="EDTRNSPORT"/>
</dbReference>
<feature type="transmembrane region" description="Helical" evidence="8">
    <location>
        <begin position="741"/>
        <end position="760"/>
    </location>
</feature>
<evidence type="ECO:0000313" key="11">
    <source>
        <dbReference type="Proteomes" id="UP001501509"/>
    </source>
</evidence>
<evidence type="ECO:0000259" key="9">
    <source>
        <dbReference type="Pfam" id="PF03176"/>
    </source>
</evidence>
<evidence type="ECO:0000256" key="3">
    <source>
        <dbReference type="ARBA" id="ARBA00022475"/>
    </source>
</evidence>
<dbReference type="Proteomes" id="UP001501509">
    <property type="component" value="Unassembled WGS sequence"/>
</dbReference>
<evidence type="ECO:0000256" key="5">
    <source>
        <dbReference type="ARBA" id="ARBA00022989"/>
    </source>
</evidence>
<feature type="domain" description="Membrane transport protein MMPL" evidence="9">
    <location>
        <begin position="70"/>
        <end position="421"/>
    </location>
</feature>
<dbReference type="SUPFAM" id="SSF82866">
    <property type="entry name" value="Multidrug efflux transporter AcrB transmembrane domain"/>
    <property type="match status" value="2"/>
</dbReference>
<evidence type="ECO:0000256" key="2">
    <source>
        <dbReference type="ARBA" id="ARBA00010157"/>
    </source>
</evidence>
<feature type="region of interest" description="Disordered" evidence="7">
    <location>
        <begin position="363"/>
        <end position="401"/>
    </location>
</feature>
<evidence type="ECO:0000256" key="6">
    <source>
        <dbReference type="ARBA" id="ARBA00023136"/>
    </source>
</evidence>
<accession>A0ABP6D4T3</accession>
<feature type="transmembrane region" description="Helical" evidence="8">
    <location>
        <begin position="651"/>
        <end position="672"/>
    </location>
</feature>
<sequence>MRVSRLRRRVGHGTSLSCYPGGLAGYARWCGTHRRRLLAIGLVLGAVLGLVSLGLDNQLSNGGVVAGGIESTRAEAVLAKRFGAGPADLVLRVTANDKVDSPEASKAGVRLSRWIAAQENVRSVQSYWISLDPVLRSSDQRSAVIQADLPGSDADAARAAENLVPRIAEQARPLRVTVSGAAWASVEALQMAKRDLHRAELLSTPLLALILLLAFRSAYAALLPVLIGGLTFVATMAALRLTSHVTLVSVYAPNVAIGLSLGLAIDYSLFITTRFRDELRRGAAVEEALQRSMMTAGRTVLFSGLTVATATAGLLVIPVGVVRSLAWTTILVVIMGVVSTMLVQPAMLATVGERINRGDPVGWLRGRSARRRSPADVRTHREPPSRQARTRRARSQRKDDRDDEHALWHRIATLATRRPVSMSAVCVVVLGLLAIPFAHIRFGMADERVLPTSAEAHVTNVGLNRDFSLPIERDFFIVLPRTDAARDASCKKVAAYAERLAAVPEVVAVRTVTGIYRGTTGARAGQKAELPKKAPREQRFGCGDAAHVTGPRAPDPAKVRDVMLARRHTAGGATLVVVSGPHGVQSAGARRMLERIRAVPAPGERLIAGRTPQAINSLAVIRGQLPLAGVLVMGAVLVLLFLFTGGLLVSVKALVVGAISLTASCGAIVAIFQDGHLRSLLGGFTVMNQVELMSLIFTVTVAFGVSIDYEVFLLSRIKEYYRAGGDHTAAVVRGIASTGRLVTVAAVAVAVSMGFLAVSGLQLLKIIGFGLALGVLVDATIVRGLLVPAVMRLTGPANWWAPRPLARLHERAGLSEADLTEPRPHRLARMLALLRAPGPSGGTHVP</sequence>
<dbReference type="PANTHER" id="PTHR33406:SF11">
    <property type="entry name" value="MEMBRANE PROTEIN SCO6666-RELATED"/>
    <property type="match status" value="1"/>
</dbReference>
<evidence type="ECO:0000313" key="10">
    <source>
        <dbReference type="EMBL" id="GAA2635808.1"/>
    </source>
</evidence>
<evidence type="ECO:0000256" key="1">
    <source>
        <dbReference type="ARBA" id="ARBA00004651"/>
    </source>
</evidence>
<feature type="transmembrane region" description="Helical" evidence="8">
    <location>
        <begin position="37"/>
        <end position="55"/>
    </location>
</feature>
<dbReference type="PANTHER" id="PTHR33406">
    <property type="entry name" value="MEMBRANE PROTEIN MJ1562-RELATED"/>
    <property type="match status" value="1"/>
</dbReference>
<comment type="caution">
    <text evidence="10">The sequence shown here is derived from an EMBL/GenBank/DDBJ whole genome shotgun (WGS) entry which is preliminary data.</text>
</comment>
<keyword evidence="4 8" id="KW-0812">Transmembrane</keyword>
<dbReference type="Gene3D" id="1.20.1640.10">
    <property type="entry name" value="Multidrug efflux transporter AcrB transmembrane domain"/>
    <property type="match status" value="2"/>
</dbReference>
<dbReference type="InterPro" id="IPR004869">
    <property type="entry name" value="MMPL_dom"/>
</dbReference>